<dbReference type="InterPro" id="IPR009056">
    <property type="entry name" value="Cyt_c-like_dom"/>
</dbReference>
<dbReference type="Gene3D" id="1.10.760.10">
    <property type="entry name" value="Cytochrome c-like domain"/>
    <property type="match status" value="1"/>
</dbReference>
<proteinExistence type="predicted"/>
<accession>A0A923KZ33</accession>
<sequence length="116" mass="12101">MNKQLIRAGALLLGMTAALTTVNAIAQNKDQDGTKALEAGKKVFTQTAQPACIVCHTLRHAGASGEIGPSLDELKPDAARVEKAVRNGIGQMPAFSNLSDADIRLVAKYVSTVAGQ</sequence>
<evidence type="ECO:0000256" key="6">
    <source>
        <dbReference type="PROSITE-ProRule" id="PRU00433"/>
    </source>
</evidence>
<dbReference type="Proteomes" id="UP000612361">
    <property type="component" value="Unassembled WGS sequence"/>
</dbReference>
<keyword evidence="7" id="KW-0732">Signal</keyword>
<evidence type="ECO:0000256" key="5">
    <source>
        <dbReference type="ARBA" id="ARBA00023004"/>
    </source>
</evidence>
<organism evidence="9 10">
    <name type="scientific">Undibacterium rugosum</name>
    <dbReference type="NCBI Taxonomy" id="2762291"/>
    <lineage>
        <taxon>Bacteria</taxon>
        <taxon>Pseudomonadati</taxon>
        <taxon>Pseudomonadota</taxon>
        <taxon>Betaproteobacteria</taxon>
        <taxon>Burkholderiales</taxon>
        <taxon>Oxalobacteraceae</taxon>
        <taxon>Undibacterium</taxon>
    </lineage>
</organism>
<evidence type="ECO:0000256" key="1">
    <source>
        <dbReference type="ARBA" id="ARBA00022448"/>
    </source>
</evidence>
<gene>
    <name evidence="9" type="ORF">H8K47_08605</name>
</gene>
<dbReference type="Pfam" id="PF13442">
    <property type="entry name" value="Cytochrome_CBB3"/>
    <property type="match status" value="1"/>
</dbReference>
<evidence type="ECO:0000256" key="2">
    <source>
        <dbReference type="ARBA" id="ARBA00022617"/>
    </source>
</evidence>
<dbReference type="InterPro" id="IPR051811">
    <property type="entry name" value="Cytochrome_c550/c551-like"/>
</dbReference>
<keyword evidence="5 6" id="KW-0408">Iron</keyword>
<dbReference type="GO" id="GO:0009055">
    <property type="term" value="F:electron transfer activity"/>
    <property type="evidence" value="ECO:0007669"/>
    <property type="project" value="InterPro"/>
</dbReference>
<dbReference type="InterPro" id="IPR036909">
    <property type="entry name" value="Cyt_c-like_dom_sf"/>
</dbReference>
<evidence type="ECO:0000256" key="7">
    <source>
        <dbReference type="SAM" id="SignalP"/>
    </source>
</evidence>
<dbReference type="SUPFAM" id="SSF46626">
    <property type="entry name" value="Cytochrome c"/>
    <property type="match status" value="1"/>
</dbReference>
<keyword evidence="2 6" id="KW-0349">Heme</keyword>
<evidence type="ECO:0000313" key="10">
    <source>
        <dbReference type="Proteomes" id="UP000612361"/>
    </source>
</evidence>
<feature type="signal peptide" evidence="7">
    <location>
        <begin position="1"/>
        <end position="26"/>
    </location>
</feature>
<reference evidence="9" key="1">
    <citation type="submission" date="2020-08" db="EMBL/GenBank/DDBJ databases">
        <title>Novel species isolated from subtropical streams in China.</title>
        <authorList>
            <person name="Lu H."/>
        </authorList>
    </citation>
    <scope>NUCLEOTIDE SEQUENCE</scope>
    <source>
        <strain evidence="9">CY7W</strain>
    </source>
</reference>
<dbReference type="EMBL" id="JACOGG010000007">
    <property type="protein sequence ID" value="MBC3935420.1"/>
    <property type="molecule type" value="Genomic_DNA"/>
</dbReference>
<feature type="domain" description="Cytochrome c" evidence="8">
    <location>
        <begin position="35"/>
        <end position="114"/>
    </location>
</feature>
<keyword evidence="1" id="KW-0813">Transport</keyword>
<dbReference type="AlphaFoldDB" id="A0A923KZ33"/>
<dbReference type="PANTHER" id="PTHR37823">
    <property type="entry name" value="CYTOCHROME C-553-LIKE"/>
    <property type="match status" value="1"/>
</dbReference>
<dbReference type="PROSITE" id="PS51007">
    <property type="entry name" value="CYTC"/>
    <property type="match status" value="1"/>
</dbReference>
<name>A0A923KZ33_9BURK</name>
<keyword evidence="10" id="KW-1185">Reference proteome</keyword>
<protein>
    <submittedName>
        <fullName evidence="9">Cytochrome c</fullName>
    </submittedName>
</protein>
<evidence type="ECO:0000259" key="8">
    <source>
        <dbReference type="PROSITE" id="PS51007"/>
    </source>
</evidence>
<evidence type="ECO:0000313" key="9">
    <source>
        <dbReference type="EMBL" id="MBC3935420.1"/>
    </source>
</evidence>
<dbReference type="GO" id="GO:0020037">
    <property type="term" value="F:heme binding"/>
    <property type="evidence" value="ECO:0007669"/>
    <property type="project" value="InterPro"/>
</dbReference>
<feature type="chain" id="PRO_5038081375" evidence="7">
    <location>
        <begin position="27"/>
        <end position="116"/>
    </location>
</feature>
<comment type="caution">
    <text evidence="9">The sequence shown here is derived from an EMBL/GenBank/DDBJ whole genome shotgun (WGS) entry which is preliminary data.</text>
</comment>
<keyword evidence="3 6" id="KW-0479">Metal-binding</keyword>
<evidence type="ECO:0000256" key="4">
    <source>
        <dbReference type="ARBA" id="ARBA00022982"/>
    </source>
</evidence>
<dbReference type="PANTHER" id="PTHR37823:SF4">
    <property type="entry name" value="MENAQUINOL-CYTOCHROME C REDUCTASE CYTOCHROME B_C SUBUNIT"/>
    <property type="match status" value="1"/>
</dbReference>
<keyword evidence="4" id="KW-0249">Electron transport</keyword>
<evidence type="ECO:0000256" key="3">
    <source>
        <dbReference type="ARBA" id="ARBA00022723"/>
    </source>
</evidence>
<dbReference type="GO" id="GO:0046872">
    <property type="term" value="F:metal ion binding"/>
    <property type="evidence" value="ECO:0007669"/>
    <property type="project" value="UniProtKB-KW"/>
</dbReference>
<dbReference type="RefSeq" id="WP_186880995.1">
    <property type="nucleotide sequence ID" value="NZ_JACOGG010000007.1"/>
</dbReference>